<protein>
    <recommendedName>
        <fullName evidence="7">RING-type domain-containing protein</fullName>
    </recommendedName>
</protein>
<dbReference type="GO" id="GO:0006511">
    <property type="term" value="P:ubiquitin-dependent protein catabolic process"/>
    <property type="evidence" value="ECO:0000318"/>
    <property type="project" value="GO_Central"/>
</dbReference>
<evidence type="ECO:0000313" key="8">
    <source>
        <dbReference type="EMBL" id="KIS68993.1"/>
    </source>
</evidence>
<name>A0A0D1CR04_MYCMD</name>
<sequence>MSTNAETVTAVPGVPTPTIDDGANATSNANNPRIQQDGPSLTEALTLRRNLLQSLWMGVRQLPRGRRIVLMIRLAVSFAQIVAFIPILALPGSHHVSPSHEAGRVCNPDSLFKYLVVHIVRLALDIPVELYLGLSPHRTRRGRRAGPEARAIAERDRPLGSEYLDMKIGKISTVLGIASLVIFFVGNAIVYSSTECSQKPAEAVPLFWTALASLIVVYVFILEIALLAFLIVCALPLLIMVMRALGLAHRLPQRELHPETGKIDQKEVDKRVKLVYYTPAEEEQDDAHHDDESTGVEAQEQLDQQGREGNIETVAQNESTPARPGIGSRQSTQVSVRTVVHPALGRLRRLSRLLIARRRSETSSSRLNHLKSARDSGNASTLSSSTLSAETGAARSAAQSKLSARQRRGKQLKYPLHPLPAHRATCPICLCDFEEPQLDDEPESEIEPEPLRLLECGHVMHKTCVDQWLTTVSGRCPVCQKAVIPQIVDESRVPSTTQGQVADAAGQTLGQQQPTEAEHIAEERDPARIAAAPAIEAHPAEAHCQNSTASTHLAGASGSTTISDAGPQESHELQRLPSGV</sequence>
<dbReference type="PANTHER" id="PTHR14155:SF627">
    <property type="entry name" value="OS06G0192800 PROTEIN"/>
    <property type="match status" value="1"/>
</dbReference>
<dbReference type="InterPro" id="IPR013083">
    <property type="entry name" value="Znf_RING/FYVE/PHD"/>
</dbReference>
<dbReference type="CDD" id="cd16448">
    <property type="entry name" value="RING-H2"/>
    <property type="match status" value="1"/>
</dbReference>
<dbReference type="InParanoid" id="A0A0D1CR04"/>
<feature type="transmembrane region" description="Helical" evidence="6">
    <location>
        <begin position="211"/>
        <end position="241"/>
    </location>
</feature>
<keyword evidence="3" id="KW-0862">Zinc</keyword>
<dbReference type="SMART" id="SM00184">
    <property type="entry name" value="RING"/>
    <property type="match status" value="1"/>
</dbReference>
<gene>
    <name evidence="8" type="ORF">UMAG_02972</name>
</gene>
<dbReference type="Proteomes" id="UP000000561">
    <property type="component" value="Chromosome 7"/>
</dbReference>
<evidence type="ECO:0000256" key="4">
    <source>
        <dbReference type="PROSITE-ProRule" id="PRU00175"/>
    </source>
</evidence>
<dbReference type="GeneID" id="23563577"/>
<keyword evidence="6" id="KW-1133">Transmembrane helix</keyword>
<evidence type="ECO:0000313" key="9">
    <source>
        <dbReference type="Proteomes" id="UP000000561"/>
    </source>
</evidence>
<feature type="region of interest" description="Disordered" evidence="5">
    <location>
        <begin position="281"/>
        <end position="337"/>
    </location>
</feature>
<feature type="region of interest" description="Disordered" evidence="5">
    <location>
        <begin position="1"/>
        <end position="36"/>
    </location>
</feature>
<feature type="transmembrane region" description="Helical" evidence="6">
    <location>
        <begin position="171"/>
        <end position="191"/>
    </location>
</feature>
<keyword evidence="6" id="KW-0472">Membrane</keyword>
<keyword evidence="9" id="KW-1185">Reference proteome</keyword>
<dbReference type="EMBL" id="CM003146">
    <property type="protein sequence ID" value="KIS68993.1"/>
    <property type="molecule type" value="Genomic_DNA"/>
</dbReference>
<feature type="domain" description="RING-type" evidence="7">
    <location>
        <begin position="426"/>
        <end position="480"/>
    </location>
</feature>
<dbReference type="PROSITE" id="PS50089">
    <property type="entry name" value="ZF_RING_2"/>
    <property type="match status" value="1"/>
</dbReference>
<dbReference type="OrthoDB" id="8062037at2759"/>
<dbReference type="Gene3D" id="3.30.40.10">
    <property type="entry name" value="Zinc/RING finger domain, C3HC4 (zinc finger)"/>
    <property type="match status" value="1"/>
</dbReference>
<keyword evidence="1" id="KW-0479">Metal-binding</keyword>
<evidence type="ECO:0000256" key="3">
    <source>
        <dbReference type="ARBA" id="ARBA00022833"/>
    </source>
</evidence>
<evidence type="ECO:0000259" key="7">
    <source>
        <dbReference type="PROSITE" id="PS50089"/>
    </source>
</evidence>
<accession>A0A0D1CR04</accession>
<dbReference type="GO" id="GO:0008270">
    <property type="term" value="F:zinc ion binding"/>
    <property type="evidence" value="ECO:0007669"/>
    <property type="project" value="UniProtKB-KW"/>
</dbReference>
<keyword evidence="6" id="KW-0812">Transmembrane</keyword>
<dbReference type="SUPFAM" id="SSF57850">
    <property type="entry name" value="RING/U-box"/>
    <property type="match status" value="1"/>
</dbReference>
<organism evidence="8 9">
    <name type="scientific">Mycosarcoma maydis</name>
    <name type="common">Corn smut fungus</name>
    <name type="synonym">Ustilago maydis</name>
    <dbReference type="NCBI Taxonomy" id="5270"/>
    <lineage>
        <taxon>Eukaryota</taxon>
        <taxon>Fungi</taxon>
        <taxon>Dikarya</taxon>
        <taxon>Basidiomycota</taxon>
        <taxon>Ustilaginomycotina</taxon>
        <taxon>Ustilaginomycetes</taxon>
        <taxon>Ustilaginales</taxon>
        <taxon>Ustilaginaceae</taxon>
        <taxon>Mycosarcoma</taxon>
    </lineage>
</organism>
<feature type="region of interest" description="Disordered" evidence="5">
    <location>
        <begin position="494"/>
        <end position="519"/>
    </location>
</feature>
<dbReference type="PANTHER" id="PTHR14155">
    <property type="entry name" value="RING FINGER DOMAIN-CONTAINING"/>
    <property type="match status" value="1"/>
</dbReference>
<feature type="region of interest" description="Disordered" evidence="5">
    <location>
        <begin position="541"/>
        <end position="580"/>
    </location>
</feature>
<dbReference type="Pfam" id="PF13639">
    <property type="entry name" value="zf-RING_2"/>
    <property type="match status" value="1"/>
</dbReference>
<dbReference type="GO" id="GO:0005737">
    <property type="term" value="C:cytoplasm"/>
    <property type="evidence" value="ECO:0000318"/>
    <property type="project" value="GO_Central"/>
</dbReference>
<feature type="transmembrane region" description="Helical" evidence="6">
    <location>
        <begin position="111"/>
        <end position="134"/>
    </location>
</feature>
<dbReference type="KEGG" id="uma:UMAG_02972"/>
<dbReference type="RefSeq" id="XP_011389367.1">
    <property type="nucleotide sequence ID" value="XM_011391065.1"/>
</dbReference>
<evidence type="ECO:0000256" key="6">
    <source>
        <dbReference type="SAM" id="Phobius"/>
    </source>
</evidence>
<evidence type="ECO:0000256" key="1">
    <source>
        <dbReference type="ARBA" id="ARBA00022723"/>
    </source>
</evidence>
<feature type="compositionally biased region" description="Polar residues" evidence="5">
    <location>
        <begin position="24"/>
        <end position="36"/>
    </location>
</feature>
<dbReference type="InterPro" id="IPR053238">
    <property type="entry name" value="RING-H2_zinc_finger"/>
</dbReference>
<feature type="compositionally biased region" description="Low complexity" evidence="5">
    <location>
        <begin position="379"/>
        <end position="389"/>
    </location>
</feature>
<dbReference type="InterPro" id="IPR001841">
    <property type="entry name" value="Znf_RING"/>
</dbReference>
<evidence type="ECO:0000256" key="2">
    <source>
        <dbReference type="ARBA" id="ARBA00022771"/>
    </source>
</evidence>
<reference evidence="8 9" key="1">
    <citation type="journal article" date="2006" name="Nature">
        <title>Insights from the genome of the biotrophic fungal plant pathogen Ustilago maydis.</title>
        <authorList>
            <person name="Kamper J."/>
            <person name="Kahmann R."/>
            <person name="Bolker M."/>
            <person name="Ma L.J."/>
            <person name="Brefort T."/>
            <person name="Saville B.J."/>
            <person name="Banuett F."/>
            <person name="Kronstad J.W."/>
            <person name="Gold S.E."/>
            <person name="Muller O."/>
            <person name="Perlin M.H."/>
            <person name="Wosten H.A."/>
            <person name="de Vries R."/>
            <person name="Ruiz-Herrera J."/>
            <person name="Reynaga-Pena C.G."/>
            <person name="Snetselaar K."/>
            <person name="McCann M."/>
            <person name="Perez-Martin J."/>
            <person name="Feldbrugge M."/>
            <person name="Basse C.W."/>
            <person name="Steinberg G."/>
            <person name="Ibeas J.I."/>
            <person name="Holloman W."/>
            <person name="Guzman P."/>
            <person name="Farman M."/>
            <person name="Stajich J.E."/>
            <person name="Sentandreu R."/>
            <person name="Gonzalez-Prieto J.M."/>
            <person name="Kennell J.C."/>
            <person name="Molina L."/>
            <person name="Schirawski J."/>
            <person name="Mendoza-Mendoza A."/>
            <person name="Greilinger D."/>
            <person name="Munch K."/>
            <person name="Rossel N."/>
            <person name="Scherer M."/>
            <person name="Vranes M."/>
            <person name="Ladendorf O."/>
            <person name="Vincon V."/>
            <person name="Fuchs U."/>
            <person name="Sandrock B."/>
            <person name="Meng S."/>
            <person name="Ho E.C."/>
            <person name="Cahill M.J."/>
            <person name="Boyce K.J."/>
            <person name="Klose J."/>
            <person name="Klosterman S.J."/>
            <person name="Deelstra H.J."/>
            <person name="Ortiz-Castellanos L."/>
            <person name="Li W."/>
            <person name="Sanchez-Alonso P."/>
            <person name="Schreier P.H."/>
            <person name="Hauser-Hahn I."/>
            <person name="Vaupel M."/>
            <person name="Koopmann E."/>
            <person name="Friedrich G."/>
            <person name="Voss H."/>
            <person name="Schluter T."/>
            <person name="Margolis J."/>
            <person name="Platt D."/>
            <person name="Swimmer C."/>
            <person name="Gnirke A."/>
            <person name="Chen F."/>
            <person name="Vysotskaia V."/>
            <person name="Mannhaupt G."/>
            <person name="Guldener U."/>
            <person name="Munsterkotter M."/>
            <person name="Haase D."/>
            <person name="Oesterheld M."/>
            <person name="Mewes H.W."/>
            <person name="Mauceli E.W."/>
            <person name="DeCaprio D."/>
            <person name="Wade C.M."/>
            <person name="Butler J."/>
            <person name="Young S."/>
            <person name="Jaffe D.B."/>
            <person name="Calvo S."/>
            <person name="Nusbaum C."/>
            <person name="Galagan J."/>
            <person name="Birren B.W."/>
        </authorList>
    </citation>
    <scope>NUCLEOTIDE SEQUENCE [LARGE SCALE GENOMIC DNA]</scope>
    <source>
        <strain evidence="9">DSM 14603 / FGSC 9021 / UM521</strain>
    </source>
</reference>
<dbReference type="AlphaFoldDB" id="A0A0D1CR04"/>
<dbReference type="eggNOG" id="KOG0800">
    <property type="taxonomic scope" value="Eukaryota"/>
</dbReference>
<proteinExistence type="predicted"/>
<feature type="compositionally biased region" description="Polar residues" evidence="5">
    <location>
        <begin position="544"/>
        <end position="563"/>
    </location>
</feature>
<feature type="transmembrane region" description="Helical" evidence="6">
    <location>
        <begin position="70"/>
        <end position="91"/>
    </location>
</feature>
<feature type="compositionally biased region" description="Low complexity" evidence="5">
    <location>
        <begin position="7"/>
        <end position="18"/>
    </location>
</feature>
<dbReference type="OMA" id="CQKAVIP"/>
<evidence type="ECO:0000256" key="5">
    <source>
        <dbReference type="SAM" id="MobiDB-lite"/>
    </source>
</evidence>
<dbReference type="VEuPathDB" id="FungiDB:UMAG_02972"/>
<dbReference type="GO" id="GO:0061630">
    <property type="term" value="F:ubiquitin protein ligase activity"/>
    <property type="evidence" value="ECO:0000318"/>
    <property type="project" value="GO_Central"/>
</dbReference>
<feature type="region of interest" description="Disordered" evidence="5">
    <location>
        <begin position="361"/>
        <end position="414"/>
    </location>
</feature>
<keyword evidence="2 4" id="KW-0863">Zinc-finger</keyword>